<gene>
    <name evidence="3" type="ORF">BWK73_30965</name>
</gene>
<evidence type="ECO:0000259" key="2">
    <source>
        <dbReference type="Pfam" id="PF03781"/>
    </source>
</evidence>
<protein>
    <recommendedName>
        <fullName evidence="2">Sulfatase-modifying factor enzyme-like domain-containing protein</fullName>
    </recommendedName>
</protein>
<sequence>MITLGDRSQAGVKRVIRGGSWNNNGRNCRSAYRNRNEPDNRNNNSGFRLILAQHAVGMGVNDQIVIQSCGQPQAKSKVAGMLVMGADAP</sequence>
<proteinExistence type="predicted"/>
<dbReference type="EMBL" id="MTEJ01000247">
    <property type="protein sequence ID" value="OQX06386.1"/>
    <property type="molecule type" value="Genomic_DNA"/>
</dbReference>
<name>A0A1Y1QIE7_9GAMM</name>
<dbReference type="SUPFAM" id="SSF56436">
    <property type="entry name" value="C-type lectin-like"/>
    <property type="match status" value="1"/>
</dbReference>
<evidence type="ECO:0000256" key="1">
    <source>
        <dbReference type="SAM" id="MobiDB-lite"/>
    </source>
</evidence>
<dbReference type="Proteomes" id="UP000192491">
    <property type="component" value="Unassembled WGS sequence"/>
</dbReference>
<dbReference type="AlphaFoldDB" id="A0A1Y1QIE7"/>
<dbReference type="Pfam" id="PF03781">
    <property type="entry name" value="FGE-sulfatase"/>
    <property type="match status" value="1"/>
</dbReference>
<evidence type="ECO:0000313" key="3">
    <source>
        <dbReference type="EMBL" id="OQX06386.1"/>
    </source>
</evidence>
<dbReference type="InterPro" id="IPR016187">
    <property type="entry name" value="CTDL_fold"/>
</dbReference>
<feature type="domain" description="Sulfatase-modifying factor enzyme-like" evidence="2">
    <location>
        <begin position="9"/>
        <end position="50"/>
    </location>
</feature>
<comment type="caution">
    <text evidence="3">The sequence shown here is derived from an EMBL/GenBank/DDBJ whole genome shotgun (WGS) entry which is preliminary data.</text>
</comment>
<dbReference type="Gene3D" id="3.90.1580.10">
    <property type="entry name" value="paralog of FGE (formylglycine-generating enzyme)"/>
    <property type="match status" value="1"/>
</dbReference>
<dbReference type="InterPro" id="IPR005532">
    <property type="entry name" value="SUMF_dom"/>
</dbReference>
<feature type="region of interest" description="Disordered" evidence="1">
    <location>
        <begin position="17"/>
        <end position="44"/>
    </location>
</feature>
<organism evidence="3 4">
    <name type="scientific">Thiothrix lacustris</name>
    <dbReference type="NCBI Taxonomy" id="525917"/>
    <lineage>
        <taxon>Bacteria</taxon>
        <taxon>Pseudomonadati</taxon>
        <taxon>Pseudomonadota</taxon>
        <taxon>Gammaproteobacteria</taxon>
        <taxon>Thiotrichales</taxon>
        <taxon>Thiotrichaceae</taxon>
        <taxon>Thiothrix</taxon>
    </lineage>
</organism>
<accession>A0A1Y1QIE7</accession>
<reference evidence="3 4" key="1">
    <citation type="submission" date="2017-01" db="EMBL/GenBank/DDBJ databases">
        <title>Novel large sulfur bacteria in the metagenomes of groundwater-fed chemosynthetic microbial mats in the Lake Huron basin.</title>
        <authorList>
            <person name="Sharrar A.M."/>
            <person name="Flood B.E."/>
            <person name="Bailey J.V."/>
            <person name="Jones D.S."/>
            <person name="Biddanda B."/>
            <person name="Ruberg S.A."/>
            <person name="Marcus D.N."/>
            <person name="Dick G.J."/>
        </authorList>
    </citation>
    <scope>NUCLEOTIDE SEQUENCE [LARGE SCALE GENOMIC DNA]</scope>
    <source>
        <strain evidence="3">A8</strain>
    </source>
</reference>
<dbReference type="InterPro" id="IPR042095">
    <property type="entry name" value="SUMF_sf"/>
</dbReference>
<evidence type="ECO:0000313" key="4">
    <source>
        <dbReference type="Proteomes" id="UP000192491"/>
    </source>
</evidence>